<evidence type="ECO:0000313" key="1">
    <source>
        <dbReference type="EMBL" id="AFK62461.1"/>
    </source>
</evidence>
<accession>I3UBS3</accession>
<evidence type="ECO:0000313" key="2">
    <source>
        <dbReference type="Proteomes" id="UP000005267"/>
    </source>
</evidence>
<reference evidence="1 2" key="1">
    <citation type="journal article" date="2011" name="J. Bacteriol.">
        <title>Whole-genome shotgun sequencing of the sulfur-oxidizing chemoautotroph Tetrathiobacter kashmirensis.</title>
        <authorList>
            <person name="Ghosh W."/>
            <person name="George A."/>
            <person name="Agarwal A."/>
            <person name="Raj P."/>
            <person name="Alam M."/>
            <person name="Pyne P."/>
            <person name="Das Gupta S.K."/>
        </authorList>
    </citation>
    <scope>NUCLEOTIDE SEQUENCE [LARGE SCALE GENOMIC DNA]</scope>
    <source>
        <strain evidence="1 2">WT001</strain>
    </source>
</reference>
<reference evidence="2" key="2">
    <citation type="journal article" date="2013" name="PLoS ONE">
        <title>Genome implosion elicits host-confinement in Alcaligenaceae: evidence from the comparative genomics of Tetrathiobacter kashmirensis, a pathogen in the making.</title>
        <authorList>
            <person name="Ghosh W."/>
            <person name="Alam M."/>
            <person name="Roy C."/>
            <person name="Pyne P."/>
            <person name="George A."/>
            <person name="Chakraborty R."/>
            <person name="Majumder S."/>
            <person name="Agarwal A."/>
            <person name="Chakraborty S."/>
            <person name="Majumdar S."/>
            <person name="Gupta S.K."/>
        </authorList>
    </citation>
    <scope>NUCLEOTIDE SEQUENCE [LARGE SCALE GENOMIC DNA]</scope>
    <source>
        <strain evidence="2">WT001</strain>
    </source>
</reference>
<dbReference type="HOGENOM" id="CLU_1727468_0_0_4"/>
<gene>
    <name evidence="1" type="ordered locus">TKWG_11220</name>
</gene>
<name>I3UBS3_ADVKW</name>
<dbReference type="AlphaFoldDB" id="I3UBS3"/>
<protein>
    <submittedName>
        <fullName evidence="1">Uncharacterized protein</fullName>
    </submittedName>
</protein>
<dbReference type="EMBL" id="CP003555">
    <property type="protein sequence ID" value="AFK62461.1"/>
    <property type="molecule type" value="Genomic_DNA"/>
</dbReference>
<proteinExistence type="predicted"/>
<keyword evidence="2" id="KW-1185">Reference proteome</keyword>
<organism evidence="1 2">
    <name type="scientific">Advenella kashmirensis (strain DSM 17095 / LMG 22695 / WT001)</name>
    <name type="common">Tetrathiobacter kashmirensis</name>
    <dbReference type="NCBI Taxonomy" id="1036672"/>
    <lineage>
        <taxon>Bacteria</taxon>
        <taxon>Pseudomonadati</taxon>
        <taxon>Pseudomonadota</taxon>
        <taxon>Betaproteobacteria</taxon>
        <taxon>Burkholderiales</taxon>
        <taxon>Alcaligenaceae</taxon>
    </lineage>
</organism>
<dbReference type="Proteomes" id="UP000005267">
    <property type="component" value="Chromosome"/>
</dbReference>
<dbReference type="KEGG" id="aka:TKWG_11220"/>
<sequence length="151" mass="16093">MHRQASHAGISARSEGSAEHHCTMAMPNATLLIQMNAGKRKGCANGSGLSAGNVPRAGEQRAIRSRDERWKTEGVANACIRPDQINNLAAVIVHLPALRNKGVATELSTGQYVRGLQESRVCRQVKYGTAHPAPLWQMVAVETTPGSSVSA</sequence>